<gene>
    <name evidence="1" type="ORF">NCTC8684_04203</name>
</gene>
<organism evidence="1 2">
    <name type="scientific">Chromobacterium violaceum</name>
    <dbReference type="NCBI Taxonomy" id="536"/>
    <lineage>
        <taxon>Bacteria</taxon>
        <taxon>Pseudomonadati</taxon>
        <taxon>Pseudomonadota</taxon>
        <taxon>Betaproteobacteria</taxon>
        <taxon>Neisseriales</taxon>
        <taxon>Chromobacteriaceae</taxon>
        <taxon>Chromobacterium</taxon>
    </lineage>
</organism>
<proteinExistence type="predicted"/>
<sequence length="54" mass="6165">MDGRPACKPEISNLDRSVSWEEVMKPEISNLDRSVSWEEVRGTSASLKCEWLIV</sequence>
<dbReference type="EMBL" id="UIGR01000003">
    <property type="protein sequence ID" value="SUY93074.1"/>
    <property type="molecule type" value="Genomic_DNA"/>
</dbReference>
<dbReference type="Proteomes" id="UP000254029">
    <property type="component" value="Unassembled WGS sequence"/>
</dbReference>
<evidence type="ECO:0000313" key="1">
    <source>
        <dbReference type="EMBL" id="SUY93074.1"/>
    </source>
</evidence>
<evidence type="ECO:0000313" key="2">
    <source>
        <dbReference type="Proteomes" id="UP000254029"/>
    </source>
</evidence>
<protein>
    <submittedName>
        <fullName evidence="1">Uncharacterized protein</fullName>
    </submittedName>
</protein>
<name>A0AAX2MGJ0_CHRVL</name>
<reference evidence="1 2" key="1">
    <citation type="submission" date="2018-06" db="EMBL/GenBank/DDBJ databases">
        <authorList>
            <consortium name="Pathogen Informatics"/>
            <person name="Doyle S."/>
        </authorList>
    </citation>
    <scope>NUCLEOTIDE SEQUENCE [LARGE SCALE GENOMIC DNA]</scope>
    <source>
        <strain evidence="1 2">NCTC8684</strain>
    </source>
</reference>
<comment type="caution">
    <text evidence="1">The sequence shown here is derived from an EMBL/GenBank/DDBJ whole genome shotgun (WGS) entry which is preliminary data.</text>
</comment>
<accession>A0AAX2MGJ0</accession>
<dbReference type="AlphaFoldDB" id="A0AAX2MGJ0"/>